<evidence type="ECO:0000256" key="2">
    <source>
        <dbReference type="SAM" id="MobiDB-lite"/>
    </source>
</evidence>
<sequence length="405" mass="45400">MSDPLKIKKEIADLHNQLNRTKQEEGNLNREISKAEEKLAKLFTSRKSVTRTRTKLENGIERLKADLDRFAPEAVAASELAEQLDSLSIVKEQEKRPRNHRRSDRRERSRSPGARDVEIRKRSRSPLPARKPRAGTTAYFITKSEDERMLQGAKDDNVWVECRRGERELTVACANCESVYLIFHNSTKTETFEKLKTFEGLALLETAPSQKLRIPNWTGVGRRAKLMPMRIKWINKNKVNMADNVDLVKDLAASLPSDTHWNSLPGFDQTDERTGSRLINWLRDAPPYQPKVVYTEPNPDHPPEAMNKETDMNDGPSSVTHPPAITLPHSSSAFHSTSMFLPVVPAFRPPTAAFQAAAEAVQPSPTADTHITIEDSGAGSSTWMNGKGKMIEEAGNEAATSNDEI</sequence>
<dbReference type="Proteomes" id="UP000799302">
    <property type="component" value="Unassembled WGS sequence"/>
</dbReference>
<evidence type="ECO:0000256" key="1">
    <source>
        <dbReference type="SAM" id="Coils"/>
    </source>
</evidence>
<feature type="coiled-coil region" evidence="1">
    <location>
        <begin position="11"/>
        <end position="66"/>
    </location>
</feature>
<reference evidence="4" key="1">
    <citation type="journal article" date="2020" name="Stud. Mycol.">
        <title>101 Dothideomycetes genomes: a test case for predicting lifestyles and emergence of pathogens.</title>
        <authorList>
            <person name="Haridas S."/>
            <person name="Albert R."/>
            <person name="Binder M."/>
            <person name="Bloem J."/>
            <person name="Labutti K."/>
            <person name="Salamov A."/>
            <person name="Andreopoulos B."/>
            <person name="Baker S."/>
            <person name="Barry K."/>
            <person name="Bills G."/>
            <person name="Bluhm B."/>
            <person name="Cannon C."/>
            <person name="Castanera R."/>
            <person name="Culley D."/>
            <person name="Daum C."/>
            <person name="Ezra D."/>
            <person name="Gonzalez J."/>
            <person name="Henrissat B."/>
            <person name="Kuo A."/>
            <person name="Liang C."/>
            <person name="Lipzen A."/>
            <person name="Lutzoni F."/>
            <person name="Magnuson J."/>
            <person name="Mondo S."/>
            <person name="Nolan M."/>
            <person name="Ohm R."/>
            <person name="Pangilinan J."/>
            <person name="Park H.-J."/>
            <person name="Ramirez L."/>
            <person name="Alfaro M."/>
            <person name="Sun H."/>
            <person name="Tritt A."/>
            <person name="Yoshinaga Y."/>
            <person name="Zwiers L.-H."/>
            <person name="Turgeon B."/>
            <person name="Goodwin S."/>
            <person name="Spatafora J."/>
            <person name="Crous P."/>
            <person name="Grigoriev I."/>
        </authorList>
    </citation>
    <scope>NUCLEOTIDE SEQUENCE</scope>
    <source>
        <strain evidence="4">CBS 115976</strain>
    </source>
</reference>
<feature type="compositionally biased region" description="Basic and acidic residues" evidence="2">
    <location>
        <begin position="104"/>
        <end position="120"/>
    </location>
</feature>
<dbReference type="Pfam" id="PF04146">
    <property type="entry name" value="YTH"/>
    <property type="match status" value="1"/>
</dbReference>
<proteinExistence type="predicted"/>
<dbReference type="PROSITE" id="PS50882">
    <property type="entry name" value="YTH"/>
    <property type="match status" value="1"/>
</dbReference>
<dbReference type="InterPro" id="IPR007275">
    <property type="entry name" value="YTH_domain"/>
</dbReference>
<organism evidence="4 5">
    <name type="scientific">Microthyrium microscopicum</name>
    <dbReference type="NCBI Taxonomy" id="703497"/>
    <lineage>
        <taxon>Eukaryota</taxon>
        <taxon>Fungi</taxon>
        <taxon>Dikarya</taxon>
        <taxon>Ascomycota</taxon>
        <taxon>Pezizomycotina</taxon>
        <taxon>Dothideomycetes</taxon>
        <taxon>Dothideomycetes incertae sedis</taxon>
        <taxon>Microthyriales</taxon>
        <taxon>Microthyriaceae</taxon>
        <taxon>Microthyrium</taxon>
    </lineage>
</organism>
<feature type="region of interest" description="Disordered" evidence="2">
    <location>
        <begin position="294"/>
        <end position="330"/>
    </location>
</feature>
<feature type="compositionally biased region" description="Basic and acidic residues" evidence="2">
    <location>
        <begin position="298"/>
        <end position="311"/>
    </location>
</feature>
<feature type="region of interest" description="Disordered" evidence="2">
    <location>
        <begin position="88"/>
        <end position="137"/>
    </location>
</feature>
<evidence type="ECO:0000313" key="5">
    <source>
        <dbReference type="Proteomes" id="UP000799302"/>
    </source>
</evidence>
<keyword evidence="5" id="KW-1185">Reference proteome</keyword>
<gene>
    <name evidence="4" type="ORF">BT63DRAFT_420549</name>
</gene>
<feature type="domain" description="YTH" evidence="3">
    <location>
        <begin position="137"/>
        <end position="278"/>
    </location>
</feature>
<dbReference type="GO" id="GO:0003723">
    <property type="term" value="F:RNA binding"/>
    <property type="evidence" value="ECO:0007669"/>
    <property type="project" value="InterPro"/>
</dbReference>
<dbReference type="AlphaFoldDB" id="A0A6A6UWA6"/>
<evidence type="ECO:0000313" key="4">
    <source>
        <dbReference type="EMBL" id="KAF2675348.1"/>
    </source>
</evidence>
<evidence type="ECO:0000259" key="3">
    <source>
        <dbReference type="PROSITE" id="PS50882"/>
    </source>
</evidence>
<name>A0A6A6UWA6_9PEZI</name>
<protein>
    <recommendedName>
        <fullName evidence="3">YTH domain-containing protein</fullName>
    </recommendedName>
</protein>
<dbReference type="Gene3D" id="1.20.5.1160">
    <property type="entry name" value="Vasodilator-stimulated phosphoprotein"/>
    <property type="match status" value="1"/>
</dbReference>
<accession>A0A6A6UWA6</accession>
<keyword evidence="1" id="KW-0175">Coiled coil</keyword>
<dbReference type="EMBL" id="MU004230">
    <property type="protein sequence ID" value="KAF2675348.1"/>
    <property type="molecule type" value="Genomic_DNA"/>
</dbReference>
<dbReference type="Gene3D" id="3.10.590.10">
    <property type="entry name" value="ph1033 like domains"/>
    <property type="match status" value="1"/>
</dbReference>